<keyword evidence="2" id="KW-1185">Reference proteome</keyword>
<comment type="caution">
    <text evidence="1">The sequence shown here is derived from an EMBL/GenBank/DDBJ whole genome shotgun (WGS) entry which is preliminary data.</text>
</comment>
<accession>A0ABP7PC66</accession>
<evidence type="ECO:0000313" key="2">
    <source>
        <dbReference type="Proteomes" id="UP001501556"/>
    </source>
</evidence>
<reference evidence="2" key="1">
    <citation type="journal article" date="2019" name="Int. J. Syst. Evol. Microbiol.">
        <title>The Global Catalogue of Microorganisms (GCM) 10K type strain sequencing project: providing services to taxonomists for standard genome sequencing and annotation.</title>
        <authorList>
            <consortium name="The Broad Institute Genomics Platform"/>
            <consortium name="The Broad Institute Genome Sequencing Center for Infectious Disease"/>
            <person name="Wu L."/>
            <person name="Ma J."/>
        </authorList>
    </citation>
    <scope>NUCLEOTIDE SEQUENCE [LARGE SCALE GENOMIC DNA]</scope>
    <source>
        <strain evidence="2">JCM 17217</strain>
    </source>
</reference>
<dbReference type="Proteomes" id="UP001501556">
    <property type="component" value="Unassembled WGS sequence"/>
</dbReference>
<name>A0ABP7PC66_9BACT</name>
<protein>
    <submittedName>
        <fullName evidence="1">Uncharacterized protein</fullName>
    </submittedName>
</protein>
<dbReference type="EMBL" id="BAABDI010000003">
    <property type="protein sequence ID" value="GAA3963221.1"/>
    <property type="molecule type" value="Genomic_DNA"/>
</dbReference>
<sequence length="77" mass="8721">MIMMASVSEVGVSLQIALVEELTCQVLALENKPLLMAVYVHWAWADSTDRAHIATLIIRGVKYFFMMDEHIMRLVIG</sequence>
<evidence type="ECO:0000313" key="1">
    <source>
        <dbReference type="EMBL" id="GAA3963221.1"/>
    </source>
</evidence>
<organism evidence="1 2">
    <name type="scientific">Hymenobacter antarcticus</name>
    <dbReference type="NCBI Taxonomy" id="486270"/>
    <lineage>
        <taxon>Bacteria</taxon>
        <taxon>Pseudomonadati</taxon>
        <taxon>Bacteroidota</taxon>
        <taxon>Cytophagia</taxon>
        <taxon>Cytophagales</taxon>
        <taxon>Hymenobacteraceae</taxon>
        <taxon>Hymenobacter</taxon>
    </lineage>
</organism>
<proteinExistence type="predicted"/>
<gene>
    <name evidence="1" type="ORF">GCM10022407_07400</name>
</gene>